<name>A0A811N2V6_9POAL</name>
<keyword evidence="2" id="KW-0812">Transmembrane</keyword>
<evidence type="ECO:0000313" key="3">
    <source>
        <dbReference type="EMBL" id="CAD6214972.1"/>
    </source>
</evidence>
<dbReference type="AlphaFoldDB" id="A0A811N2V6"/>
<gene>
    <name evidence="3" type="ORF">NCGR_LOCUS10257</name>
</gene>
<reference evidence="3" key="1">
    <citation type="submission" date="2020-10" db="EMBL/GenBank/DDBJ databases">
        <authorList>
            <person name="Han B."/>
            <person name="Lu T."/>
            <person name="Zhao Q."/>
            <person name="Huang X."/>
            <person name="Zhao Y."/>
        </authorList>
    </citation>
    <scope>NUCLEOTIDE SEQUENCE</scope>
</reference>
<dbReference type="OrthoDB" id="343070at2759"/>
<protein>
    <submittedName>
        <fullName evidence="3">Uncharacterized protein</fullName>
    </submittedName>
</protein>
<organism evidence="3 4">
    <name type="scientific">Miscanthus lutarioriparius</name>
    <dbReference type="NCBI Taxonomy" id="422564"/>
    <lineage>
        <taxon>Eukaryota</taxon>
        <taxon>Viridiplantae</taxon>
        <taxon>Streptophyta</taxon>
        <taxon>Embryophyta</taxon>
        <taxon>Tracheophyta</taxon>
        <taxon>Spermatophyta</taxon>
        <taxon>Magnoliopsida</taxon>
        <taxon>Liliopsida</taxon>
        <taxon>Poales</taxon>
        <taxon>Poaceae</taxon>
        <taxon>PACMAD clade</taxon>
        <taxon>Panicoideae</taxon>
        <taxon>Andropogonodae</taxon>
        <taxon>Andropogoneae</taxon>
        <taxon>Saccharinae</taxon>
        <taxon>Miscanthus</taxon>
    </lineage>
</organism>
<sequence length="82" mass="9419">MDEEAWMSARIAEFEREISESSSSLMRSKERISELEQRVSYMEKELRSVKDTAAANEHCLGAVVLLSLILIFFRASRMTAFV</sequence>
<keyword evidence="2" id="KW-1133">Transmembrane helix</keyword>
<evidence type="ECO:0000256" key="2">
    <source>
        <dbReference type="SAM" id="Phobius"/>
    </source>
</evidence>
<evidence type="ECO:0000256" key="1">
    <source>
        <dbReference type="SAM" id="Coils"/>
    </source>
</evidence>
<proteinExistence type="predicted"/>
<dbReference type="Proteomes" id="UP000604825">
    <property type="component" value="Unassembled WGS sequence"/>
</dbReference>
<feature type="coiled-coil region" evidence="1">
    <location>
        <begin position="18"/>
        <end position="52"/>
    </location>
</feature>
<accession>A0A811N2V6</accession>
<keyword evidence="4" id="KW-1185">Reference proteome</keyword>
<keyword evidence="1" id="KW-0175">Coiled coil</keyword>
<evidence type="ECO:0000313" key="4">
    <source>
        <dbReference type="Proteomes" id="UP000604825"/>
    </source>
</evidence>
<feature type="transmembrane region" description="Helical" evidence="2">
    <location>
        <begin position="53"/>
        <end position="73"/>
    </location>
</feature>
<keyword evidence="2" id="KW-0472">Membrane</keyword>
<dbReference type="EMBL" id="CAJGYO010000002">
    <property type="protein sequence ID" value="CAD6214972.1"/>
    <property type="molecule type" value="Genomic_DNA"/>
</dbReference>
<comment type="caution">
    <text evidence="3">The sequence shown here is derived from an EMBL/GenBank/DDBJ whole genome shotgun (WGS) entry which is preliminary data.</text>
</comment>